<dbReference type="InterPro" id="IPR051712">
    <property type="entry name" value="ARTD-AVP"/>
</dbReference>
<comment type="caution">
    <text evidence="1">The sequence shown here is derived from an EMBL/GenBank/DDBJ whole genome shotgun (WGS) entry which is preliminary data.</text>
</comment>
<dbReference type="Proteomes" id="UP001437256">
    <property type="component" value="Unassembled WGS sequence"/>
</dbReference>
<accession>A0ABR2ZAI4</accession>
<sequence length="251" mass="27954">MAQDSRKCNGNKSIRLVSLKTSNAKYQELRALFLHGWKHPHKNRPAIRGIYLIVYPSEKLEPYRKYRSRIQQRTLRSGFDKGSNEQLLFHGTTRLCALGDSDRSVVPCSLPSCSLCSIISKLYDIRKCGSKHKFRRFGTGIYTTTCSSKADDYFDAGGKDSQCRVALVNRVVVGKPCIRHYNATNLVEPPPGHNSVVGVPGADLNYEETVVYDSNALHPAFLIAYSDSNEAHRQSKAAALLSTLFKTPVAS</sequence>
<name>A0ABR2ZAI4_9AGAR</name>
<evidence type="ECO:0000313" key="2">
    <source>
        <dbReference type="Proteomes" id="UP001437256"/>
    </source>
</evidence>
<evidence type="ECO:0000313" key="1">
    <source>
        <dbReference type="EMBL" id="KAL0058295.1"/>
    </source>
</evidence>
<dbReference type="SUPFAM" id="SSF56399">
    <property type="entry name" value="ADP-ribosylation"/>
    <property type="match status" value="1"/>
</dbReference>
<evidence type="ECO:0008006" key="3">
    <source>
        <dbReference type="Google" id="ProtNLM"/>
    </source>
</evidence>
<dbReference type="PANTHER" id="PTHR45740">
    <property type="entry name" value="POLY [ADP-RIBOSE] POLYMERASE"/>
    <property type="match status" value="1"/>
</dbReference>
<dbReference type="EMBL" id="JBBXMP010000335">
    <property type="protein sequence ID" value="KAL0058295.1"/>
    <property type="molecule type" value="Genomic_DNA"/>
</dbReference>
<dbReference type="PANTHER" id="PTHR45740:SF2">
    <property type="entry name" value="POLY [ADP-RIBOSE] POLYMERASE"/>
    <property type="match status" value="1"/>
</dbReference>
<reference evidence="1 2" key="1">
    <citation type="submission" date="2024-05" db="EMBL/GenBank/DDBJ databases">
        <title>A draft genome resource for the thread blight pathogen Marasmius tenuissimus strain MS-2.</title>
        <authorList>
            <person name="Yulfo-Soto G.E."/>
            <person name="Baruah I.K."/>
            <person name="Amoako-Attah I."/>
            <person name="Bukari Y."/>
            <person name="Meinhardt L.W."/>
            <person name="Bailey B.A."/>
            <person name="Cohen S.P."/>
        </authorList>
    </citation>
    <scope>NUCLEOTIDE SEQUENCE [LARGE SCALE GENOMIC DNA]</scope>
    <source>
        <strain evidence="1 2">MS-2</strain>
    </source>
</reference>
<protein>
    <recommendedName>
        <fullName evidence="3">PARP</fullName>
    </recommendedName>
</protein>
<proteinExistence type="predicted"/>
<keyword evidence="2" id="KW-1185">Reference proteome</keyword>
<organism evidence="1 2">
    <name type="scientific">Marasmius tenuissimus</name>
    <dbReference type="NCBI Taxonomy" id="585030"/>
    <lineage>
        <taxon>Eukaryota</taxon>
        <taxon>Fungi</taxon>
        <taxon>Dikarya</taxon>
        <taxon>Basidiomycota</taxon>
        <taxon>Agaricomycotina</taxon>
        <taxon>Agaricomycetes</taxon>
        <taxon>Agaricomycetidae</taxon>
        <taxon>Agaricales</taxon>
        <taxon>Marasmiineae</taxon>
        <taxon>Marasmiaceae</taxon>
        <taxon>Marasmius</taxon>
    </lineage>
</organism>
<gene>
    <name evidence="1" type="ORF">AAF712_015029</name>
</gene>
<dbReference type="Gene3D" id="3.90.228.10">
    <property type="match status" value="1"/>
</dbReference>